<reference evidence="1 2" key="1">
    <citation type="submission" date="2019-07" db="EMBL/GenBank/DDBJ databases">
        <title>Whole genome shotgun sequence of Aneurinibacillus danicus NBRC 102444.</title>
        <authorList>
            <person name="Hosoyama A."/>
            <person name="Uohara A."/>
            <person name="Ohji S."/>
            <person name="Ichikawa N."/>
        </authorList>
    </citation>
    <scope>NUCLEOTIDE SEQUENCE [LARGE SCALE GENOMIC DNA]</scope>
    <source>
        <strain evidence="1 2">NBRC 102444</strain>
    </source>
</reference>
<dbReference type="AlphaFoldDB" id="A0A511VC73"/>
<name>A0A511VC73_9BACL</name>
<organism evidence="1 2">
    <name type="scientific">Aneurinibacillus danicus</name>
    <dbReference type="NCBI Taxonomy" id="267746"/>
    <lineage>
        <taxon>Bacteria</taxon>
        <taxon>Bacillati</taxon>
        <taxon>Bacillota</taxon>
        <taxon>Bacilli</taxon>
        <taxon>Bacillales</taxon>
        <taxon>Paenibacillaceae</taxon>
        <taxon>Aneurinibacillus group</taxon>
        <taxon>Aneurinibacillus</taxon>
    </lineage>
</organism>
<keyword evidence="2" id="KW-1185">Reference proteome</keyword>
<accession>A0A511VC73</accession>
<dbReference type="EMBL" id="BJXX01000188">
    <property type="protein sequence ID" value="GEN36454.1"/>
    <property type="molecule type" value="Genomic_DNA"/>
</dbReference>
<evidence type="ECO:0000313" key="2">
    <source>
        <dbReference type="Proteomes" id="UP000321157"/>
    </source>
</evidence>
<gene>
    <name evidence="1" type="ORF">ADA01nite_39140</name>
</gene>
<dbReference type="Proteomes" id="UP000321157">
    <property type="component" value="Unassembled WGS sequence"/>
</dbReference>
<proteinExistence type="predicted"/>
<evidence type="ECO:0000313" key="1">
    <source>
        <dbReference type="EMBL" id="GEN36454.1"/>
    </source>
</evidence>
<sequence>MITYEYENGIVYTIETIETDEQTVTVKTIASNVRYDETTGGGEEYTPQISPVIDRQQIAMDAIMAGMADMEARQTQAIDALMTGMMELYAQNEEVKAEIAANSK</sequence>
<protein>
    <submittedName>
        <fullName evidence="1">Uncharacterized protein</fullName>
    </submittedName>
</protein>
<comment type="caution">
    <text evidence="1">The sequence shown here is derived from an EMBL/GenBank/DDBJ whole genome shotgun (WGS) entry which is preliminary data.</text>
</comment>